<protein>
    <recommendedName>
        <fullName evidence="7">Endolytic murein transglycosylase</fullName>
        <ecNumber evidence="7">4.2.2.29</ecNumber>
    </recommendedName>
    <alternativeName>
        <fullName evidence="7">Peptidoglycan lytic transglycosylase</fullName>
    </alternativeName>
    <alternativeName>
        <fullName evidence="7">Peptidoglycan polymerization terminase</fullName>
    </alternativeName>
</protein>
<dbReference type="GO" id="GO:0009252">
    <property type="term" value="P:peptidoglycan biosynthetic process"/>
    <property type="evidence" value="ECO:0007669"/>
    <property type="project" value="UniProtKB-UniRule"/>
</dbReference>
<dbReference type="HAMAP" id="MF_02065">
    <property type="entry name" value="MltG"/>
    <property type="match status" value="1"/>
</dbReference>
<dbReference type="Pfam" id="PF02618">
    <property type="entry name" value="YceG"/>
    <property type="match status" value="1"/>
</dbReference>
<keyword evidence="2 7" id="KW-0812">Transmembrane</keyword>
<dbReference type="NCBIfam" id="TIGR00247">
    <property type="entry name" value="endolytic transglycosylase MltG"/>
    <property type="match status" value="1"/>
</dbReference>
<feature type="transmembrane region" description="Helical" evidence="7">
    <location>
        <begin position="7"/>
        <end position="30"/>
    </location>
</feature>
<dbReference type="GO" id="GO:0005886">
    <property type="term" value="C:plasma membrane"/>
    <property type="evidence" value="ECO:0007669"/>
    <property type="project" value="UniProtKB-SubCell"/>
</dbReference>
<evidence type="ECO:0000256" key="3">
    <source>
        <dbReference type="ARBA" id="ARBA00022989"/>
    </source>
</evidence>
<evidence type="ECO:0000256" key="6">
    <source>
        <dbReference type="ARBA" id="ARBA00023316"/>
    </source>
</evidence>
<dbReference type="PATRIC" id="fig|1618571.3.peg.126"/>
<dbReference type="AlphaFoldDB" id="A0A0G0L9Q4"/>
<gene>
    <name evidence="7" type="primary">mltG</name>
    <name evidence="8" type="ORF">UT10_C0002G0048</name>
</gene>
<reference evidence="8 9" key="1">
    <citation type="journal article" date="2015" name="Nature">
        <title>rRNA introns, odd ribosomes, and small enigmatic genomes across a large radiation of phyla.</title>
        <authorList>
            <person name="Brown C.T."/>
            <person name="Hug L.A."/>
            <person name="Thomas B.C."/>
            <person name="Sharon I."/>
            <person name="Castelle C.J."/>
            <person name="Singh A."/>
            <person name="Wilkins M.J."/>
            <person name="Williams K.H."/>
            <person name="Banfield J.F."/>
        </authorList>
    </citation>
    <scope>NUCLEOTIDE SEQUENCE [LARGE SCALE GENOMIC DNA]</scope>
</reference>
<keyword evidence="1 7" id="KW-1003">Cell membrane</keyword>
<keyword evidence="3 7" id="KW-1133">Transmembrane helix</keyword>
<dbReference type="EMBL" id="LBVN01000002">
    <property type="protein sequence ID" value="KKQ87727.1"/>
    <property type="molecule type" value="Genomic_DNA"/>
</dbReference>
<comment type="subcellular location">
    <subcellularLocation>
        <location evidence="7">Cell membrane</location>
        <topology evidence="7">Single-pass membrane protein</topology>
    </subcellularLocation>
</comment>
<evidence type="ECO:0000313" key="9">
    <source>
        <dbReference type="Proteomes" id="UP000033944"/>
    </source>
</evidence>
<feature type="site" description="Important for catalytic activity" evidence="7">
    <location>
        <position position="207"/>
    </location>
</feature>
<comment type="catalytic activity">
    <reaction evidence="7">
        <text>a peptidoglycan chain = a peptidoglycan chain with N-acetyl-1,6-anhydromuramyl-[peptide] at the reducing end + a peptidoglycan chain with N-acetylglucosamine at the non-reducing end.</text>
        <dbReference type="EC" id="4.2.2.29"/>
    </reaction>
</comment>
<dbReference type="Gene3D" id="3.30.1490.480">
    <property type="entry name" value="Endolytic murein transglycosylase"/>
    <property type="match status" value="1"/>
</dbReference>
<accession>A0A0G0L9Q4</accession>
<evidence type="ECO:0000256" key="2">
    <source>
        <dbReference type="ARBA" id="ARBA00022692"/>
    </source>
</evidence>
<dbReference type="Proteomes" id="UP000033944">
    <property type="component" value="Unassembled WGS sequence"/>
</dbReference>
<proteinExistence type="inferred from homology"/>
<organism evidence="8 9">
    <name type="scientific">Candidatus Woesebacteria bacterium GW2011_GWB1_38_8b</name>
    <dbReference type="NCBI Taxonomy" id="1618571"/>
    <lineage>
        <taxon>Bacteria</taxon>
        <taxon>Candidatus Woeseibacteriota</taxon>
    </lineage>
</organism>
<keyword evidence="5 7" id="KW-0456">Lyase</keyword>
<dbReference type="EC" id="4.2.2.29" evidence="7"/>
<keyword evidence="6 7" id="KW-0961">Cell wall biogenesis/degradation</keyword>
<comment type="similarity">
    <text evidence="7">Belongs to the transglycosylase MltG family.</text>
</comment>
<evidence type="ECO:0000313" key="8">
    <source>
        <dbReference type="EMBL" id="KKQ87727.1"/>
    </source>
</evidence>
<name>A0A0G0L9Q4_9BACT</name>
<dbReference type="InterPro" id="IPR003770">
    <property type="entry name" value="MLTG-like"/>
</dbReference>
<evidence type="ECO:0000256" key="1">
    <source>
        <dbReference type="ARBA" id="ARBA00022475"/>
    </source>
</evidence>
<dbReference type="GO" id="GO:0071555">
    <property type="term" value="P:cell wall organization"/>
    <property type="evidence" value="ECO:0007669"/>
    <property type="project" value="UniProtKB-KW"/>
</dbReference>
<comment type="function">
    <text evidence="7">Functions as a peptidoglycan terminase that cleaves nascent peptidoglycan strands endolytically to terminate their elongation.</text>
</comment>
<sequence length="333" mass="37312">MKIKAKLIILIFPIFFLVFLAISLFLWWTINTKSPSNDPTKISFLIPKGKSASEVGSSLYKAGLIKSPLAFKIYVQVTDKSKKINTGEFELSKNMSLYEIVDRLGKGPVEIWLTIPEGLRREEVVEKVLVQLGVADVKFRTNFLTASKGLEGQLFPDTYLFAKDVSAERVVKVMNDTFEKKFVELTGSGGIRTKNEIVTMASIIERETKTDEERPIVAGILWKRLDTDGWLIQADASVQYAVASAKCSANSKCQNWWPILTKTDLEINSPFNTYKNKSLPPAPIANPGLSSLKAAINPVPSEYWFYIHDTKGAIHYGKSIEEHRANIAKYLGK</sequence>
<dbReference type="PANTHER" id="PTHR30518:SF2">
    <property type="entry name" value="ENDOLYTIC MUREIN TRANSGLYCOSYLASE"/>
    <property type="match status" value="1"/>
</dbReference>
<evidence type="ECO:0000256" key="7">
    <source>
        <dbReference type="HAMAP-Rule" id="MF_02065"/>
    </source>
</evidence>
<keyword evidence="4 7" id="KW-0472">Membrane</keyword>
<evidence type="ECO:0000256" key="4">
    <source>
        <dbReference type="ARBA" id="ARBA00023136"/>
    </source>
</evidence>
<evidence type="ECO:0000256" key="5">
    <source>
        <dbReference type="ARBA" id="ARBA00023239"/>
    </source>
</evidence>
<dbReference type="GO" id="GO:0008932">
    <property type="term" value="F:lytic endotransglycosylase activity"/>
    <property type="evidence" value="ECO:0007669"/>
    <property type="project" value="UniProtKB-UniRule"/>
</dbReference>
<comment type="caution">
    <text evidence="8">The sequence shown here is derived from an EMBL/GenBank/DDBJ whole genome shotgun (WGS) entry which is preliminary data.</text>
</comment>
<dbReference type="PANTHER" id="PTHR30518">
    <property type="entry name" value="ENDOLYTIC MUREIN TRANSGLYCOSYLASE"/>
    <property type="match status" value="1"/>
</dbReference>